<evidence type="ECO:0000313" key="1">
    <source>
        <dbReference type="EMBL" id="TKR58717.1"/>
    </source>
</evidence>
<reference evidence="1 2" key="2">
    <citation type="journal article" date="2019" name="G3 (Bethesda)">
        <title>Hybrid Assembly of the Genome of the Entomopathogenic Nematode Steinernema carpocapsae Identifies the X-Chromosome.</title>
        <authorList>
            <person name="Serra L."/>
            <person name="Macchietto M."/>
            <person name="Macias-Munoz A."/>
            <person name="McGill C.J."/>
            <person name="Rodriguez I.M."/>
            <person name="Rodriguez B."/>
            <person name="Murad R."/>
            <person name="Mortazavi A."/>
        </authorList>
    </citation>
    <scope>NUCLEOTIDE SEQUENCE [LARGE SCALE GENOMIC DNA]</scope>
    <source>
        <strain evidence="1 2">ALL</strain>
    </source>
</reference>
<reference evidence="1 2" key="1">
    <citation type="journal article" date="2015" name="Genome Biol.">
        <title>Comparative genomics of Steinernema reveals deeply conserved gene regulatory networks.</title>
        <authorList>
            <person name="Dillman A.R."/>
            <person name="Macchietto M."/>
            <person name="Porter C.F."/>
            <person name="Rogers A."/>
            <person name="Williams B."/>
            <person name="Antoshechkin I."/>
            <person name="Lee M.M."/>
            <person name="Goodwin Z."/>
            <person name="Lu X."/>
            <person name="Lewis E.E."/>
            <person name="Goodrich-Blair H."/>
            <person name="Stock S.P."/>
            <person name="Adams B.J."/>
            <person name="Sternberg P.W."/>
            <person name="Mortazavi A."/>
        </authorList>
    </citation>
    <scope>NUCLEOTIDE SEQUENCE [LARGE SCALE GENOMIC DNA]</scope>
    <source>
        <strain evidence="1 2">ALL</strain>
    </source>
</reference>
<gene>
    <name evidence="1" type="ORF">L596_030127</name>
</gene>
<accession>A0A4U5LRT6</accession>
<name>A0A4U5LRT6_STECR</name>
<protein>
    <submittedName>
        <fullName evidence="1">Uncharacterized protein</fullName>
    </submittedName>
</protein>
<evidence type="ECO:0000313" key="2">
    <source>
        <dbReference type="Proteomes" id="UP000298663"/>
    </source>
</evidence>
<proteinExistence type="predicted"/>
<dbReference type="AlphaFoldDB" id="A0A4U5LRT6"/>
<sequence>MKQSKLNDQYHLNNQITKKGNHYKNQADVDVVPRDVASRGVDVKLKRRSRIERANIEVMYLHQDGSILGYDNKEVRYLQQLQIDNEQHFGNPIQEIEDLLDQMKGLSPRMTDLAFFHLLAKCEEGCLVASISNTYHRGTTRPDELVESLEEDNISEEEIMEMSILRSHFVAVFCPTGVKRIRYLMIPIMTDQALDNGDLVWHCALLILDFHTGKLEYHDSCSNADNPDFNTPGRINHLKPRICVMIEAVVNNLRGPAEHHLVPVTNVNYNPDEPFPDVRSYISQGDTMNCVPLSVATAKYTANNRTNEIDNGQGEEIKVASDIRKELKNCLLQLLVNNEDETVTLHSKYPKVVAVLQHPPSSPTPFIVHLSHIVLMIFLADITLTTNFAPSKLSPSLQLNISGDPTSSVPSLPFN</sequence>
<dbReference type="EMBL" id="AZBU02000013">
    <property type="protein sequence ID" value="TKR58717.1"/>
    <property type="molecule type" value="Genomic_DNA"/>
</dbReference>
<comment type="caution">
    <text evidence="1">The sequence shown here is derived from an EMBL/GenBank/DDBJ whole genome shotgun (WGS) entry which is preliminary data.</text>
</comment>
<dbReference type="Proteomes" id="UP000298663">
    <property type="component" value="Unassembled WGS sequence"/>
</dbReference>
<keyword evidence="2" id="KW-1185">Reference proteome</keyword>
<organism evidence="1 2">
    <name type="scientific">Steinernema carpocapsae</name>
    <name type="common">Entomopathogenic nematode</name>
    <dbReference type="NCBI Taxonomy" id="34508"/>
    <lineage>
        <taxon>Eukaryota</taxon>
        <taxon>Metazoa</taxon>
        <taxon>Ecdysozoa</taxon>
        <taxon>Nematoda</taxon>
        <taxon>Chromadorea</taxon>
        <taxon>Rhabditida</taxon>
        <taxon>Tylenchina</taxon>
        <taxon>Panagrolaimomorpha</taxon>
        <taxon>Strongyloidoidea</taxon>
        <taxon>Steinernematidae</taxon>
        <taxon>Steinernema</taxon>
    </lineage>
</organism>